<evidence type="ECO:0000256" key="1">
    <source>
        <dbReference type="ARBA" id="ARBA00004370"/>
    </source>
</evidence>
<evidence type="ECO:0000313" key="6">
    <source>
        <dbReference type="Proteomes" id="UP000274515"/>
    </source>
</evidence>
<feature type="region of interest" description="Disordered" evidence="3">
    <location>
        <begin position="1"/>
        <end position="20"/>
    </location>
</feature>
<dbReference type="InterPro" id="IPR032710">
    <property type="entry name" value="NTF2-like_dom_sf"/>
</dbReference>
<protein>
    <recommendedName>
        <fullName evidence="7">Mce-associated membrane protein</fullName>
    </recommendedName>
</protein>
<comment type="subcellular location">
    <subcellularLocation>
        <location evidence="1">Membrane</location>
    </subcellularLocation>
</comment>
<feature type="transmembrane region" description="Helical" evidence="4">
    <location>
        <begin position="30"/>
        <end position="51"/>
    </location>
</feature>
<dbReference type="AlphaFoldDB" id="A0A426JMM8"/>
<keyword evidence="4" id="KW-0812">Transmembrane</keyword>
<keyword evidence="4" id="KW-1133">Transmembrane helix</keyword>
<dbReference type="SUPFAM" id="SSF54427">
    <property type="entry name" value="NTF2-like"/>
    <property type="match status" value="1"/>
</dbReference>
<dbReference type="GO" id="GO:0016020">
    <property type="term" value="C:membrane"/>
    <property type="evidence" value="ECO:0007669"/>
    <property type="project" value="UniProtKB-SubCell"/>
</dbReference>
<accession>A0A426JMM8</accession>
<evidence type="ECO:0000313" key="5">
    <source>
        <dbReference type="EMBL" id="RRO14463.1"/>
    </source>
</evidence>
<dbReference type="Proteomes" id="UP000274515">
    <property type="component" value="Unassembled WGS sequence"/>
</dbReference>
<evidence type="ECO:0008006" key="7">
    <source>
        <dbReference type="Google" id="ProtNLM"/>
    </source>
</evidence>
<dbReference type="PANTHER" id="PTHR37042">
    <property type="entry name" value="OUTER MEMBRANE PROTEIN RV1973"/>
    <property type="match status" value="1"/>
</dbReference>
<dbReference type="PANTHER" id="PTHR37042:SF4">
    <property type="entry name" value="OUTER MEMBRANE PROTEIN RV1973"/>
    <property type="match status" value="1"/>
</dbReference>
<proteinExistence type="predicted"/>
<gene>
    <name evidence="5" type="ORF">EIL87_19985</name>
</gene>
<keyword evidence="2 4" id="KW-0472">Membrane</keyword>
<name>A0A426JMM8_9PSEU</name>
<evidence type="ECO:0000256" key="2">
    <source>
        <dbReference type="ARBA" id="ARBA00023136"/>
    </source>
</evidence>
<organism evidence="5 6">
    <name type="scientific">Saccharopolyspora rhizosphaerae</name>
    <dbReference type="NCBI Taxonomy" id="2492662"/>
    <lineage>
        <taxon>Bacteria</taxon>
        <taxon>Bacillati</taxon>
        <taxon>Actinomycetota</taxon>
        <taxon>Actinomycetes</taxon>
        <taxon>Pseudonocardiales</taxon>
        <taxon>Pseudonocardiaceae</taxon>
        <taxon>Saccharopolyspora</taxon>
    </lineage>
</organism>
<reference evidence="5 6" key="1">
    <citation type="submission" date="2018-11" db="EMBL/GenBank/DDBJ databases">
        <title>Saccharopolyspora rhizosphaerae sp. nov., an actinomycete isolated from rhizosphere soil in Thailand.</title>
        <authorList>
            <person name="Intra B."/>
            <person name="Euanorasetr J."/>
            <person name="Take A."/>
            <person name="Inahashi Y."/>
            <person name="Mori M."/>
            <person name="Panbangred W."/>
            <person name="Matsumoto A."/>
        </authorList>
    </citation>
    <scope>NUCLEOTIDE SEQUENCE [LARGE SCALE GENOMIC DNA]</scope>
    <source>
        <strain evidence="5 6">H219</strain>
    </source>
</reference>
<evidence type="ECO:0000256" key="4">
    <source>
        <dbReference type="SAM" id="Phobius"/>
    </source>
</evidence>
<dbReference type="EMBL" id="RSAA01000019">
    <property type="protein sequence ID" value="RRO14463.1"/>
    <property type="molecule type" value="Genomic_DNA"/>
</dbReference>
<dbReference type="RefSeq" id="WP_125092110.1">
    <property type="nucleotide sequence ID" value="NZ_RSAA01000019.1"/>
</dbReference>
<evidence type="ECO:0000256" key="3">
    <source>
        <dbReference type="SAM" id="MobiDB-lite"/>
    </source>
</evidence>
<dbReference type="OrthoDB" id="5188486at2"/>
<comment type="caution">
    <text evidence="5">The sequence shown here is derived from an EMBL/GenBank/DDBJ whole genome shotgun (WGS) entry which is preliminary data.</text>
</comment>
<sequence length="181" mass="19796">MTDTESTTGAGPDSPGLLRRGATSLRRPRVLVVAVVAVVLLGALTSTGLRLREHVADESARASALEAATRYATDLSTYDHRHLDAHFAAVTAHAHGQFAQQYKQVSASLTELIRQNEALSQGTVLTSAAVEADQDRAVIALFVDQEVTNKNTPQPRLDRNRMRMTLVRQDDRWLIDGIELL</sequence>
<keyword evidence="6" id="KW-1185">Reference proteome</keyword>